<evidence type="ECO:0000256" key="1">
    <source>
        <dbReference type="SAM" id="MobiDB-lite"/>
    </source>
</evidence>
<protein>
    <submittedName>
        <fullName evidence="2">Uncharacterized protein</fullName>
    </submittedName>
</protein>
<dbReference type="RefSeq" id="WP_311373350.1">
    <property type="nucleotide sequence ID" value="NZ_JAMZMH010000019.1"/>
</dbReference>
<evidence type="ECO:0000313" key="2">
    <source>
        <dbReference type="EMBL" id="MDT0249841.1"/>
    </source>
</evidence>
<organism evidence="2 3">
    <name type="scientific">Actinomyces oris</name>
    <dbReference type="NCBI Taxonomy" id="544580"/>
    <lineage>
        <taxon>Bacteria</taxon>
        <taxon>Bacillati</taxon>
        <taxon>Actinomycetota</taxon>
        <taxon>Actinomycetes</taxon>
        <taxon>Actinomycetales</taxon>
        <taxon>Actinomycetaceae</taxon>
        <taxon>Actinomyces</taxon>
    </lineage>
</organism>
<name>A0AAE4G4V8_9ACTO</name>
<dbReference type="AlphaFoldDB" id="A0AAE4G4V8"/>
<comment type="caution">
    <text evidence="2">The sequence shown here is derived from an EMBL/GenBank/DDBJ whole genome shotgun (WGS) entry which is preliminary data.</text>
</comment>
<sequence length="156" mass="17664">MPKSPSRKSEPWSTRKVQELFDEQFEKDRGRGREDGEVVGLPAWINALADQLIEETDHPEWDETDEDRDRLMWLAMAAVLGEMERFARREGDISVAGARELGATWDDVAVTTGYSNGVSASRRYTAGQRERAAHGERLRRKRAKEAEEAAEGENDS</sequence>
<gene>
    <name evidence="2" type="ORF">RMW62_12220</name>
</gene>
<dbReference type="Proteomes" id="UP001180729">
    <property type="component" value="Unassembled WGS sequence"/>
</dbReference>
<proteinExistence type="predicted"/>
<dbReference type="EMBL" id="JAMZMH010000019">
    <property type="protein sequence ID" value="MDT0249841.1"/>
    <property type="molecule type" value="Genomic_DNA"/>
</dbReference>
<feature type="region of interest" description="Disordered" evidence="1">
    <location>
        <begin position="116"/>
        <end position="156"/>
    </location>
</feature>
<accession>A0AAE4G4V8</accession>
<evidence type="ECO:0000313" key="3">
    <source>
        <dbReference type="Proteomes" id="UP001180729"/>
    </source>
</evidence>
<reference evidence="2" key="1">
    <citation type="submission" date="2022-06" db="EMBL/GenBank/DDBJ databases">
        <title>Draft Genome Sequences of Three Actinomyces oris Strains, Isolated from Healthy Human Feces.</title>
        <authorList>
            <person name="Ye Y."/>
            <person name="Liu C."/>
            <person name="Zhao J."/>
            <person name="Xu J."/>
            <person name="Huang H."/>
            <person name="Wang B."/>
            <person name="Wei J."/>
            <person name="Jing X."/>
        </authorList>
    </citation>
    <scope>NUCLEOTIDE SEQUENCE</scope>
    <source>
        <strain evidence="2">CNGBCC1803368</strain>
    </source>
</reference>